<protein>
    <recommendedName>
        <fullName evidence="3">Ribosomal RNA methyltransferase FtsJ domain-containing protein</fullName>
    </recommendedName>
</protein>
<sequence length="275" mass="30629">MPSDSSSPPLDAAAEAEAKWLAQALLGRADCDIFRELVGLRNHVLAMGVTPRFRSPPPDLAVQRSNAMYEVLQSMDQGPNSGHPPGFARRTAWFLVIGSDSDGFARYILDHSRARGVGIIPPVGEGGTGWAIPPSDRFELHELDLFNLVALYLQSDPASRVLPFQRTSFDFIIVDLDLSNTRVLIAQLLLALHTVYNGGQILLTLSSIERPYAARTLIAFSRVADLVTTSRPQAQAWGHRFYLHVQTVRHDRPYRMLKHNLHHLWAFGIDSDQTD</sequence>
<gene>
    <name evidence="1" type="ORF">RDB_LOCUS36281</name>
</gene>
<evidence type="ECO:0000313" key="1">
    <source>
        <dbReference type="EMBL" id="CAE7095834.1"/>
    </source>
</evidence>
<evidence type="ECO:0008006" key="3">
    <source>
        <dbReference type="Google" id="ProtNLM"/>
    </source>
</evidence>
<organism evidence="1 2">
    <name type="scientific">Rhizoctonia solani</name>
    <dbReference type="NCBI Taxonomy" id="456999"/>
    <lineage>
        <taxon>Eukaryota</taxon>
        <taxon>Fungi</taxon>
        <taxon>Dikarya</taxon>
        <taxon>Basidiomycota</taxon>
        <taxon>Agaricomycotina</taxon>
        <taxon>Agaricomycetes</taxon>
        <taxon>Cantharellales</taxon>
        <taxon>Ceratobasidiaceae</taxon>
        <taxon>Rhizoctonia</taxon>
    </lineage>
</organism>
<reference evidence="1" key="1">
    <citation type="submission" date="2021-01" db="EMBL/GenBank/DDBJ databases">
        <authorList>
            <person name="Kaushik A."/>
        </authorList>
    </citation>
    <scope>NUCLEOTIDE SEQUENCE</scope>
    <source>
        <strain evidence="1">AG5</strain>
    </source>
</reference>
<evidence type="ECO:0000313" key="2">
    <source>
        <dbReference type="Proteomes" id="UP000663827"/>
    </source>
</evidence>
<dbReference type="EMBL" id="CAJNJQ010000712">
    <property type="protein sequence ID" value="CAE7095834.1"/>
    <property type="molecule type" value="Genomic_DNA"/>
</dbReference>
<name>A0A8H3E085_9AGAM</name>
<comment type="caution">
    <text evidence="1">The sequence shown here is derived from an EMBL/GenBank/DDBJ whole genome shotgun (WGS) entry which is preliminary data.</text>
</comment>
<dbReference type="AlphaFoldDB" id="A0A8H3E085"/>
<dbReference type="Proteomes" id="UP000663827">
    <property type="component" value="Unassembled WGS sequence"/>
</dbReference>
<proteinExistence type="predicted"/>
<accession>A0A8H3E085</accession>